<evidence type="ECO:0000313" key="1">
    <source>
        <dbReference type="EMBL" id="AXK45935.1"/>
    </source>
</evidence>
<keyword evidence="3" id="KW-1185">Reference proteome</keyword>
<reference evidence="2 4" key="2">
    <citation type="submission" date="2018-08" db="EMBL/GenBank/DDBJ databases">
        <title>Brachybacterium saurashtrense DSM 23186.</title>
        <authorList>
            <person name="Li Y."/>
        </authorList>
    </citation>
    <scope>NUCLEOTIDE SEQUENCE [LARGE SCALE GENOMIC DNA]</scope>
    <source>
        <strain evidence="2 4">DSM 23186</strain>
    </source>
</reference>
<organism evidence="2 4">
    <name type="scientific">Brachybacterium saurashtrense</name>
    <dbReference type="NCBI Taxonomy" id="556288"/>
    <lineage>
        <taxon>Bacteria</taxon>
        <taxon>Bacillati</taxon>
        <taxon>Actinomycetota</taxon>
        <taxon>Actinomycetes</taxon>
        <taxon>Micrococcales</taxon>
        <taxon>Dermabacteraceae</taxon>
        <taxon>Brachybacterium</taxon>
    </lineage>
</organism>
<protein>
    <submittedName>
        <fullName evidence="2">Uncharacterized protein</fullName>
    </submittedName>
</protein>
<dbReference type="OrthoDB" id="3532716at2"/>
<name>A0A345YPT3_9MICO</name>
<dbReference type="EMBL" id="QSWH01000002">
    <property type="protein sequence ID" value="RRR23673.1"/>
    <property type="molecule type" value="Genomic_DNA"/>
</dbReference>
<dbReference type="AlphaFoldDB" id="A0A345YPT3"/>
<evidence type="ECO:0000313" key="4">
    <source>
        <dbReference type="Proteomes" id="UP000282185"/>
    </source>
</evidence>
<sequence length="114" mass="12053">MSPDVDRLEALRSWARGLLALEAAVELLVTALDGRLLSGPWVRQDEAGRLWFDPAVAEAEQGHLSGGERRVLEIATSLTSSEHPVDLGDSITGLDPDALDAVLEALALAGGQGR</sequence>
<dbReference type="RefSeq" id="WP_115413674.1">
    <property type="nucleotide sequence ID" value="NZ_CP031356.1"/>
</dbReference>
<dbReference type="EMBL" id="CP031356">
    <property type="protein sequence ID" value="AXK45935.1"/>
    <property type="molecule type" value="Genomic_DNA"/>
</dbReference>
<evidence type="ECO:0000313" key="2">
    <source>
        <dbReference type="EMBL" id="RRR23673.1"/>
    </source>
</evidence>
<dbReference type="Proteomes" id="UP000282185">
    <property type="component" value="Unassembled WGS sequence"/>
</dbReference>
<proteinExistence type="predicted"/>
<reference evidence="1 3" key="1">
    <citation type="submission" date="2018-07" db="EMBL/GenBank/DDBJ databases">
        <title>Brachybacterium saurashtrense DSM 23186 genome sequence.</title>
        <authorList>
            <person name="Guo L."/>
        </authorList>
    </citation>
    <scope>NUCLEOTIDE SEQUENCE [LARGE SCALE GENOMIC DNA]</scope>
    <source>
        <strain evidence="1 3">DSM 23186</strain>
    </source>
</reference>
<dbReference type="Proteomes" id="UP000254236">
    <property type="component" value="Chromosome"/>
</dbReference>
<accession>A0A345YPT3</accession>
<evidence type="ECO:0000313" key="3">
    <source>
        <dbReference type="Proteomes" id="UP000254236"/>
    </source>
</evidence>
<dbReference type="KEGG" id="bsau:DWV08_10180"/>
<gene>
    <name evidence="1" type="ORF">DWV08_10180</name>
    <name evidence="2" type="ORF">DXU92_01930</name>
</gene>